<organism evidence="2">
    <name type="scientific">Pararge aegeria</name>
    <name type="common">speckled wood butterfly</name>
    <dbReference type="NCBI Taxonomy" id="116150"/>
    <lineage>
        <taxon>Eukaryota</taxon>
        <taxon>Metazoa</taxon>
        <taxon>Ecdysozoa</taxon>
        <taxon>Arthropoda</taxon>
        <taxon>Hexapoda</taxon>
        <taxon>Insecta</taxon>
        <taxon>Pterygota</taxon>
        <taxon>Neoptera</taxon>
        <taxon>Endopterygota</taxon>
        <taxon>Lepidoptera</taxon>
        <taxon>Glossata</taxon>
        <taxon>Ditrysia</taxon>
        <taxon>Papilionoidea</taxon>
        <taxon>Nymphalidae</taxon>
        <taxon>Satyrinae</taxon>
        <taxon>Satyrini</taxon>
        <taxon>Parargina</taxon>
        <taxon>Pararge</taxon>
    </lineage>
</organism>
<reference evidence="2" key="1">
    <citation type="journal article" date="2013" name="BMC Genomics">
        <title>Unscrambling butterfly oogenesis.</title>
        <authorList>
            <person name="Carter J.M."/>
            <person name="Baker S.C."/>
            <person name="Pink R."/>
            <person name="Carter D.R."/>
            <person name="Collins A."/>
            <person name="Tomlin J."/>
            <person name="Gibbs M."/>
            <person name="Breuker C.J."/>
        </authorList>
    </citation>
    <scope>NUCLEOTIDE SEQUENCE</scope>
    <source>
        <tissue evidence="2">Ovary</tissue>
    </source>
</reference>
<evidence type="ECO:0000256" key="1">
    <source>
        <dbReference type="SAM" id="MobiDB-lite"/>
    </source>
</evidence>
<evidence type="ECO:0000313" key="2">
    <source>
        <dbReference type="EMBL" id="JAA80611.1"/>
    </source>
</evidence>
<proteinExistence type="predicted"/>
<feature type="region of interest" description="Disordered" evidence="1">
    <location>
        <begin position="1"/>
        <end position="49"/>
    </location>
</feature>
<accession>S4NP86</accession>
<name>S4NP86_9NEOP</name>
<dbReference type="EMBL" id="GAIX01011949">
    <property type="protein sequence ID" value="JAA80611.1"/>
    <property type="molecule type" value="Transcribed_RNA"/>
</dbReference>
<protein>
    <submittedName>
        <fullName evidence="2">Uncharacterized protein</fullName>
    </submittedName>
</protein>
<reference evidence="2" key="2">
    <citation type="submission" date="2013-05" db="EMBL/GenBank/DDBJ databases">
        <authorList>
            <person name="Carter J.-M."/>
            <person name="Baker S.C."/>
            <person name="Pink R."/>
            <person name="Carter D.R.F."/>
            <person name="Collins A."/>
            <person name="Tomlin J."/>
            <person name="Gibbs M."/>
            <person name="Breuker C.J."/>
        </authorList>
    </citation>
    <scope>NUCLEOTIDE SEQUENCE</scope>
    <source>
        <tissue evidence="2">Ovary</tissue>
    </source>
</reference>
<feature type="non-terminal residue" evidence="2">
    <location>
        <position position="69"/>
    </location>
</feature>
<feature type="compositionally biased region" description="Basic and acidic residues" evidence="1">
    <location>
        <begin position="1"/>
        <end position="35"/>
    </location>
</feature>
<sequence>QIKDPKSKNQRQEKPSQRSRSRDMPRQRRAPDKRSLQKTYDIQMTKKKKISKKVIEVQEFDDNPEFVEV</sequence>
<feature type="non-terminal residue" evidence="2">
    <location>
        <position position="1"/>
    </location>
</feature>
<dbReference type="AlphaFoldDB" id="S4NP86"/>